<dbReference type="Pfam" id="PF13966">
    <property type="entry name" value="zf-RVT"/>
    <property type="match status" value="1"/>
</dbReference>
<comment type="caution">
    <text evidence="2">The sequence shown here is derived from an EMBL/GenBank/DDBJ whole genome shotgun (WGS) entry which is preliminary data.</text>
</comment>
<proteinExistence type="predicted"/>
<reference evidence="2 3" key="1">
    <citation type="submission" date="2024-01" db="EMBL/GenBank/DDBJ databases">
        <title>The complete chloroplast genome sequence of Lithospermum erythrorhizon: insights into the phylogenetic relationship among Boraginaceae species and the maternal lineages of purple gromwells.</title>
        <authorList>
            <person name="Okada T."/>
            <person name="Watanabe K."/>
        </authorList>
    </citation>
    <scope>NUCLEOTIDE SEQUENCE [LARGE SCALE GENOMIC DNA]</scope>
</reference>
<dbReference type="PANTHER" id="PTHR33116:SF66">
    <property type="entry name" value="REVERSE TRANSCRIPTASE ZINC-BINDING DOMAIN-CONTAINING PROTEIN"/>
    <property type="match status" value="1"/>
</dbReference>
<feature type="domain" description="Reverse transcriptase zinc-binding" evidence="1">
    <location>
        <begin position="29"/>
        <end position="112"/>
    </location>
</feature>
<accession>A0AAV3RVR6</accession>
<name>A0AAV3RVR6_LITER</name>
<dbReference type="AlphaFoldDB" id="A0AAV3RVR6"/>
<dbReference type="EMBL" id="BAABME010012512">
    <property type="protein sequence ID" value="GAA0185198.1"/>
    <property type="molecule type" value="Genomic_DNA"/>
</dbReference>
<dbReference type="Proteomes" id="UP001454036">
    <property type="component" value="Unassembled WGS sequence"/>
</dbReference>
<evidence type="ECO:0000259" key="1">
    <source>
        <dbReference type="Pfam" id="PF13966"/>
    </source>
</evidence>
<dbReference type="InterPro" id="IPR026960">
    <property type="entry name" value="RVT-Znf"/>
</dbReference>
<evidence type="ECO:0000313" key="3">
    <source>
        <dbReference type="Proteomes" id="UP001454036"/>
    </source>
</evidence>
<sequence length="207" mass="24526">MRVISELGNLVFSEEVDRWVWKENVDGGFTQKSLWEATRAKAPRVSLAKWLWSTKNVPRHAFVTWLLFQNKLSTRDRLCRWGMHVSTQCVFCSCSESQEHLFFACEFTAQLWRLVLQKLGLYRRTCGWQQERAWCIEYLKGRSLKRRIGQIALMSTVHTIWMERNGRVFGGVASFLDRLYYRILNDVYTELAPGEELRRPSKIRWLA</sequence>
<keyword evidence="3" id="KW-1185">Reference proteome</keyword>
<gene>
    <name evidence="2" type="ORF">LIER_32486</name>
</gene>
<evidence type="ECO:0000313" key="2">
    <source>
        <dbReference type="EMBL" id="GAA0185198.1"/>
    </source>
</evidence>
<dbReference type="PANTHER" id="PTHR33116">
    <property type="entry name" value="REVERSE TRANSCRIPTASE ZINC-BINDING DOMAIN-CONTAINING PROTEIN-RELATED-RELATED"/>
    <property type="match status" value="1"/>
</dbReference>
<organism evidence="2 3">
    <name type="scientific">Lithospermum erythrorhizon</name>
    <name type="common">Purple gromwell</name>
    <name type="synonym">Lithospermum officinale var. erythrorhizon</name>
    <dbReference type="NCBI Taxonomy" id="34254"/>
    <lineage>
        <taxon>Eukaryota</taxon>
        <taxon>Viridiplantae</taxon>
        <taxon>Streptophyta</taxon>
        <taxon>Embryophyta</taxon>
        <taxon>Tracheophyta</taxon>
        <taxon>Spermatophyta</taxon>
        <taxon>Magnoliopsida</taxon>
        <taxon>eudicotyledons</taxon>
        <taxon>Gunneridae</taxon>
        <taxon>Pentapetalae</taxon>
        <taxon>asterids</taxon>
        <taxon>lamiids</taxon>
        <taxon>Boraginales</taxon>
        <taxon>Boraginaceae</taxon>
        <taxon>Boraginoideae</taxon>
        <taxon>Lithospermeae</taxon>
        <taxon>Lithospermum</taxon>
    </lineage>
</organism>
<protein>
    <recommendedName>
        <fullName evidence="1">Reverse transcriptase zinc-binding domain-containing protein</fullName>
    </recommendedName>
</protein>